<dbReference type="CDD" id="cd00024">
    <property type="entry name" value="CD_CSD"/>
    <property type="match status" value="1"/>
</dbReference>
<dbReference type="PROSITE" id="PS00598">
    <property type="entry name" value="CHROMO_1"/>
    <property type="match status" value="1"/>
</dbReference>
<dbReference type="AlphaFoldDB" id="A2DHD7"/>
<feature type="region of interest" description="Disordered" evidence="3">
    <location>
        <begin position="19"/>
        <end position="88"/>
    </location>
</feature>
<dbReference type="VEuPathDB" id="TrichDB:TVAG_021570"/>
<name>A2DHD7_TRIV3</name>
<dbReference type="GO" id="GO:0005721">
    <property type="term" value="C:pericentric heterochromatin"/>
    <property type="evidence" value="ECO:0000318"/>
    <property type="project" value="GO_Central"/>
</dbReference>
<evidence type="ECO:0000313" key="6">
    <source>
        <dbReference type="Proteomes" id="UP000001542"/>
    </source>
</evidence>
<proteinExistence type="predicted"/>
<dbReference type="Pfam" id="PF00385">
    <property type="entry name" value="Chromo"/>
    <property type="match status" value="1"/>
</dbReference>
<feature type="region of interest" description="Disordered" evidence="3">
    <location>
        <begin position="141"/>
        <end position="177"/>
    </location>
</feature>
<dbReference type="SUPFAM" id="SSF54160">
    <property type="entry name" value="Chromo domain-like"/>
    <property type="match status" value="1"/>
</dbReference>
<dbReference type="PRINTS" id="PR00504">
    <property type="entry name" value="CHROMODOMAIN"/>
</dbReference>
<dbReference type="GO" id="GO:0005634">
    <property type="term" value="C:nucleus"/>
    <property type="evidence" value="ECO:0007669"/>
    <property type="project" value="UniProtKB-SubCell"/>
</dbReference>
<dbReference type="InterPro" id="IPR000953">
    <property type="entry name" value="Chromo/chromo_shadow_dom"/>
</dbReference>
<dbReference type="OrthoDB" id="10267344at2759"/>
<dbReference type="GO" id="GO:0003682">
    <property type="term" value="F:chromatin binding"/>
    <property type="evidence" value="ECO:0000318"/>
    <property type="project" value="GO_Central"/>
</dbReference>
<dbReference type="InterPro" id="IPR017984">
    <property type="entry name" value="Chromo_dom_subgr"/>
</dbReference>
<dbReference type="EMBL" id="DS113200">
    <property type="protein sequence ID" value="EAY20210.1"/>
    <property type="molecule type" value="Genomic_DNA"/>
</dbReference>
<feature type="domain" description="Chromo" evidence="4">
    <location>
        <begin position="85"/>
        <end position="144"/>
    </location>
</feature>
<dbReference type="RefSeq" id="XP_001581196.1">
    <property type="nucleotide sequence ID" value="XM_001581146.1"/>
</dbReference>
<sequence>MDSDSQVVEISVTHQKKKILASPIVINSEDDTPSSPPPAQQEKPKISNLFDNSDSSLTQESIPPEQNQTKSQEAEEEEDAEEEIYEVEKIVDHKKQKDGTYVYYIKWKGYTDEDNTWEPEANLFSKQMIEGYWKEYNSKHPEAANATPKEKEKPKHTKSTPKEPKRSNLSKSPAKDLSRAGLQEIKGIIKRNGQIYFYCIYNNQEKLINNQEMKNKFSAELLNFYEKNIVFSETIKIE</sequence>
<reference evidence="5" key="1">
    <citation type="submission" date="2006-10" db="EMBL/GenBank/DDBJ databases">
        <authorList>
            <person name="Amadeo P."/>
            <person name="Zhao Q."/>
            <person name="Wortman J."/>
            <person name="Fraser-Liggett C."/>
            <person name="Carlton J."/>
        </authorList>
    </citation>
    <scope>NUCLEOTIDE SEQUENCE</scope>
    <source>
        <strain evidence="5">G3</strain>
    </source>
</reference>
<dbReference type="PROSITE" id="PS50013">
    <property type="entry name" value="CHROMO_2"/>
    <property type="match status" value="1"/>
</dbReference>
<evidence type="ECO:0000259" key="4">
    <source>
        <dbReference type="PROSITE" id="PS50013"/>
    </source>
</evidence>
<gene>
    <name evidence="5" type="ORF">TVAG_021570</name>
</gene>
<feature type="compositionally biased region" description="Acidic residues" evidence="3">
    <location>
        <begin position="74"/>
        <end position="85"/>
    </location>
</feature>
<dbReference type="InterPro" id="IPR051219">
    <property type="entry name" value="Heterochromatin_chromo-domain"/>
</dbReference>
<protein>
    <recommendedName>
        <fullName evidence="4">Chromo domain-containing protein</fullName>
    </recommendedName>
</protein>
<dbReference type="Proteomes" id="UP000001542">
    <property type="component" value="Unassembled WGS sequence"/>
</dbReference>
<dbReference type="InterPro" id="IPR008251">
    <property type="entry name" value="Chromo_shadow_dom"/>
</dbReference>
<feature type="compositionally biased region" description="Polar residues" evidence="3">
    <location>
        <begin position="49"/>
        <end position="71"/>
    </location>
</feature>
<dbReference type="SMART" id="SM00298">
    <property type="entry name" value="CHROMO"/>
    <property type="match status" value="1"/>
</dbReference>
<evidence type="ECO:0000256" key="2">
    <source>
        <dbReference type="ARBA" id="ARBA00023242"/>
    </source>
</evidence>
<evidence type="ECO:0000313" key="5">
    <source>
        <dbReference type="EMBL" id="EAY20210.1"/>
    </source>
</evidence>
<dbReference type="PANTHER" id="PTHR22812">
    <property type="entry name" value="CHROMOBOX PROTEIN"/>
    <property type="match status" value="1"/>
</dbReference>
<dbReference type="Pfam" id="PF01393">
    <property type="entry name" value="Chromo_shadow"/>
    <property type="match status" value="1"/>
</dbReference>
<dbReference type="InParanoid" id="A2DHD7"/>
<keyword evidence="6" id="KW-1185">Reference proteome</keyword>
<dbReference type="InterPro" id="IPR023779">
    <property type="entry name" value="Chromodomain_CS"/>
</dbReference>
<dbReference type="InterPro" id="IPR016197">
    <property type="entry name" value="Chromo-like_dom_sf"/>
</dbReference>
<accession>A2DHD7</accession>
<dbReference type="Gene3D" id="2.40.50.40">
    <property type="match status" value="2"/>
</dbReference>
<dbReference type="eggNOG" id="KOG1911">
    <property type="taxonomic scope" value="Eukaryota"/>
</dbReference>
<dbReference type="InterPro" id="IPR023780">
    <property type="entry name" value="Chromo_domain"/>
</dbReference>
<keyword evidence="2" id="KW-0539">Nucleus</keyword>
<dbReference type="VEuPathDB" id="TrichDB:TVAGG3_0678290"/>
<dbReference type="SMART" id="SM00300">
    <property type="entry name" value="ChSh"/>
    <property type="match status" value="1"/>
</dbReference>
<comment type="subcellular location">
    <subcellularLocation>
        <location evidence="1">Nucleus</location>
    </subcellularLocation>
</comment>
<evidence type="ECO:0000256" key="3">
    <source>
        <dbReference type="SAM" id="MobiDB-lite"/>
    </source>
</evidence>
<feature type="compositionally biased region" description="Basic and acidic residues" evidence="3">
    <location>
        <begin position="141"/>
        <end position="153"/>
    </location>
</feature>
<dbReference type="STRING" id="5722.A2DHD7"/>
<dbReference type="GO" id="GO:0031507">
    <property type="term" value="P:heterochromatin formation"/>
    <property type="evidence" value="ECO:0000318"/>
    <property type="project" value="GO_Central"/>
</dbReference>
<dbReference type="KEGG" id="tva:5465746"/>
<evidence type="ECO:0000256" key="1">
    <source>
        <dbReference type="ARBA" id="ARBA00004123"/>
    </source>
</evidence>
<dbReference type="SMR" id="A2DHD7"/>
<organism evidence="5 6">
    <name type="scientific">Trichomonas vaginalis (strain ATCC PRA-98 / G3)</name>
    <dbReference type="NCBI Taxonomy" id="412133"/>
    <lineage>
        <taxon>Eukaryota</taxon>
        <taxon>Metamonada</taxon>
        <taxon>Parabasalia</taxon>
        <taxon>Trichomonadida</taxon>
        <taxon>Trichomonadidae</taxon>
        <taxon>Trichomonas</taxon>
    </lineage>
</organism>
<reference evidence="5" key="2">
    <citation type="journal article" date="2007" name="Science">
        <title>Draft genome sequence of the sexually transmitted pathogen Trichomonas vaginalis.</title>
        <authorList>
            <person name="Carlton J.M."/>
            <person name="Hirt R.P."/>
            <person name="Silva J.C."/>
            <person name="Delcher A.L."/>
            <person name="Schatz M."/>
            <person name="Zhao Q."/>
            <person name="Wortman J.R."/>
            <person name="Bidwell S.L."/>
            <person name="Alsmark U.C.M."/>
            <person name="Besteiro S."/>
            <person name="Sicheritz-Ponten T."/>
            <person name="Noel C.J."/>
            <person name="Dacks J.B."/>
            <person name="Foster P.G."/>
            <person name="Simillion C."/>
            <person name="Van de Peer Y."/>
            <person name="Miranda-Saavedra D."/>
            <person name="Barton G.J."/>
            <person name="Westrop G.D."/>
            <person name="Mueller S."/>
            <person name="Dessi D."/>
            <person name="Fiori P.L."/>
            <person name="Ren Q."/>
            <person name="Paulsen I."/>
            <person name="Zhang H."/>
            <person name="Bastida-Corcuera F.D."/>
            <person name="Simoes-Barbosa A."/>
            <person name="Brown M.T."/>
            <person name="Hayes R.D."/>
            <person name="Mukherjee M."/>
            <person name="Okumura C.Y."/>
            <person name="Schneider R."/>
            <person name="Smith A.J."/>
            <person name="Vanacova S."/>
            <person name="Villalvazo M."/>
            <person name="Haas B.J."/>
            <person name="Pertea M."/>
            <person name="Feldblyum T.V."/>
            <person name="Utterback T.R."/>
            <person name="Shu C.L."/>
            <person name="Osoegawa K."/>
            <person name="de Jong P.J."/>
            <person name="Hrdy I."/>
            <person name="Horvathova L."/>
            <person name="Zubacova Z."/>
            <person name="Dolezal P."/>
            <person name="Malik S.B."/>
            <person name="Logsdon J.M. Jr."/>
            <person name="Henze K."/>
            <person name="Gupta A."/>
            <person name="Wang C.C."/>
            <person name="Dunne R.L."/>
            <person name="Upcroft J.A."/>
            <person name="Upcroft P."/>
            <person name="White O."/>
            <person name="Salzberg S.L."/>
            <person name="Tang P."/>
            <person name="Chiu C.-H."/>
            <person name="Lee Y.-S."/>
            <person name="Embley T.M."/>
            <person name="Coombs G.H."/>
            <person name="Mottram J.C."/>
            <person name="Tachezy J."/>
            <person name="Fraser-Liggett C.M."/>
            <person name="Johnson P.J."/>
        </authorList>
    </citation>
    <scope>NUCLEOTIDE SEQUENCE [LARGE SCALE GENOMIC DNA]</scope>
    <source>
        <strain evidence="5">G3</strain>
    </source>
</reference>